<name>A0ABN4X4N3_9HYPH</name>
<organism evidence="1 2">
    <name type="scientific">Roseibium algicola</name>
    <dbReference type="NCBI Taxonomy" id="2857014"/>
    <lineage>
        <taxon>Bacteria</taxon>
        <taxon>Pseudomonadati</taxon>
        <taxon>Pseudomonadota</taxon>
        <taxon>Alphaproteobacteria</taxon>
        <taxon>Hyphomicrobiales</taxon>
        <taxon>Stappiaceae</taxon>
        <taxon>Roseibium</taxon>
    </lineage>
</organism>
<dbReference type="EMBL" id="CP019630">
    <property type="protein sequence ID" value="AQQ05972.1"/>
    <property type="molecule type" value="Genomic_DNA"/>
</dbReference>
<evidence type="ECO:0000313" key="2">
    <source>
        <dbReference type="Proteomes" id="UP000188174"/>
    </source>
</evidence>
<gene>
    <name evidence="1" type="ORF">B0E33_22345</name>
</gene>
<proteinExistence type="predicted"/>
<protein>
    <submittedName>
        <fullName evidence="1">Uncharacterized protein</fullName>
    </submittedName>
</protein>
<sequence>MAIPIHHSLTNPAMIAAQMVNEKLTAIYLFRPKPFKNQWRRQLSFAFRKKRGAANRQNLPASVNFKS</sequence>
<reference evidence="1 2" key="1">
    <citation type="submission" date="2017-02" db="EMBL/GenBank/DDBJ databases">
        <authorList>
            <person name="Jeong S."/>
        </authorList>
    </citation>
    <scope>NUCLEOTIDE SEQUENCE [LARGE SCALE GENOMIC DNA]</scope>
    <source>
        <strain evidence="1 2">RMAR6-6</strain>
    </source>
</reference>
<accession>A0ABN4X4N3</accession>
<keyword evidence="2" id="KW-1185">Reference proteome</keyword>
<evidence type="ECO:0000313" key="1">
    <source>
        <dbReference type="EMBL" id="AQQ05972.1"/>
    </source>
</evidence>
<dbReference type="Proteomes" id="UP000188174">
    <property type="component" value="Chromosome"/>
</dbReference>